<dbReference type="PANTHER" id="PTHR23403:SF1">
    <property type="entry name" value="TREHALASE"/>
    <property type="match status" value="1"/>
</dbReference>
<dbReference type="SUPFAM" id="SSF48208">
    <property type="entry name" value="Six-hairpin glycosidases"/>
    <property type="match status" value="1"/>
</dbReference>
<dbReference type="Gene3D" id="1.50.10.10">
    <property type="match status" value="1"/>
</dbReference>
<dbReference type="Proteomes" id="UP000005551">
    <property type="component" value="Unassembled WGS sequence"/>
</dbReference>
<dbReference type="STRING" id="1189621.A3SI_11289"/>
<dbReference type="InterPro" id="IPR018232">
    <property type="entry name" value="Glyco_hydro_37_CS"/>
</dbReference>
<evidence type="ECO:0000256" key="2">
    <source>
        <dbReference type="ARBA" id="ARBA00023295"/>
    </source>
</evidence>
<protein>
    <submittedName>
        <fullName evidence="3">Alpha,alpha-trehalase</fullName>
    </submittedName>
</protein>
<sequence length="277" mass="30725">MALEEGLYLFRYSDALQTPRPESYREDVHLAKEAEDPLAFYQHLRAACESGWDFSSRWLADPMKLSSIRTAALLPVDLNTLLYQHARIAAAAAAVLGDGVGQERWQQRQEILRQALLRYCRDAASGLFLDYDVEQGRCTDVPSAAMAFPIWAGLAEGSSAAASLDFLEQVLLKPGGIVCTQVYSGQQWDAPNGWAPLQWIAYQAFQRSGRSSVARLLASRWCALNEAVYQRTGKMMEKYNVEDLSLEAGGGEYPVQDGFGWTNGVYLALRAALRTDA</sequence>
<dbReference type="AlphaFoldDB" id="I5C2A5"/>
<dbReference type="GO" id="GO:0005993">
    <property type="term" value="P:trehalose catabolic process"/>
    <property type="evidence" value="ECO:0007669"/>
    <property type="project" value="TreeGrafter"/>
</dbReference>
<dbReference type="PATRIC" id="fig|1189621.3.peg.2352"/>
<proteinExistence type="predicted"/>
<comment type="caution">
    <text evidence="3">The sequence shown here is derived from an EMBL/GenBank/DDBJ whole genome shotgun (WGS) entry which is preliminary data.</text>
</comment>
<accession>I5C2A5</accession>
<keyword evidence="1" id="KW-0378">Hydrolase</keyword>
<organism evidence="3 4">
    <name type="scientific">Nitritalea halalkaliphila LW7</name>
    <dbReference type="NCBI Taxonomy" id="1189621"/>
    <lineage>
        <taxon>Bacteria</taxon>
        <taxon>Pseudomonadati</taxon>
        <taxon>Bacteroidota</taxon>
        <taxon>Cytophagia</taxon>
        <taxon>Cytophagales</taxon>
        <taxon>Cyclobacteriaceae</taxon>
        <taxon>Nitritalea</taxon>
    </lineage>
</organism>
<evidence type="ECO:0000313" key="4">
    <source>
        <dbReference type="Proteomes" id="UP000005551"/>
    </source>
</evidence>
<dbReference type="EMBL" id="AJYA01000024">
    <property type="protein sequence ID" value="EIM75957.1"/>
    <property type="molecule type" value="Genomic_DNA"/>
</dbReference>
<gene>
    <name evidence="3" type="ORF">A3SI_11289</name>
</gene>
<dbReference type="GO" id="GO:0004555">
    <property type="term" value="F:alpha,alpha-trehalase activity"/>
    <property type="evidence" value="ECO:0007669"/>
    <property type="project" value="InterPro"/>
</dbReference>
<dbReference type="PROSITE" id="PS00928">
    <property type="entry name" value="TREHALASE_2"/>
    <property type="match status" value="1"/>
</dbReference>
<keyword evidence="2" id="KW-0326">Glycosidase</keyword>
<dbReference type="Pfam" id="PF01204">
    <property type="entry name" value="Trehalase"/>
    <property type="match status" value="1"/>
</dbReference>
<keyword evidence="4" id="KW-1185">Reference proteome</keyword>
<dbReference type="PANTHER" id="PTHR23403">
    <property type="entry name" value="TREHALASE"/>
    <property type="match status" value="1"/>
</dbReference>
<dbReference type="InterPro" id="IPR012341">
    <property type="entry name" value="6hp_glycosidase-like_sf"/>
</dbReference>
<name>I5C2A5_9BACT</name>
<dbReference type="InterPro" id="IPR008928">
    <property type="entry name" value="6-hairpin_glycosidase_sf"/>
</dbReference>
<evidence type="ECO:0000313" key="3">
    <source>
        <dbReference type="EMBL" id="EIM75957.1"/>
    </source>
</evidence>
<dbReference type="PRINTS" id="PR00744">
    <property type="entry name" value="GLHYDRLASE37"/>
</dbReference>
<reference evidence="3 4" key="1">
    <citation type="submission" date="2012-05" db="EMBL/GenBank/DDBJ databases">
        <title>Genome sequence of Nitritalea halalkaliphila LW7.</title>
        <authorList>
            <person name="Jangir P.K."/>
            <person name="Singh A."/>
            <person name="Shivaji S."/>
            <person name="Sharma R."/>
        </authorList>
    </citation>
    <scope>NUCLEOTIDE SEQUENCE [LARGE SCALE GENOMIC DNA]</scope>
    <source>
        <strain evidence="3 4">LW7</strain>
    </source>
</reference>
<dbReference type="InterPro" id="IPR001661">
    <property type="entry name" value="Glyco_hydro_37"/>
</dbReference>
<evidence type="ECO:0000256" key="1">
    <source>
        <dbReference type="ARBA" id="ARBA00022801"/>
    </source>
</evidence>